<name>A0A3N4VSH0_9PAST</name>
<sequence>MDLIKWIESQGYKVTSLGAQPPIFERYKPINNKINNGIVTPLNHKEMVKALLDNAKKNNVKCPVCNKENCPIFLRDLMVLNKSKTDSDVLRNMLLKHSQNKSDEITKSNEIKSQFNKIEQDISEQLGKLGIPYSKEVQSQAFINYYNAMHYLDISKTNNPTRYKDVYRGYSPLYGYTKDEIARIAIWGFNDIGQRISAGANYATVISIKEMIMPYVLAEGVGGTASGGVYGYFSLKNNVFSANLGINSSNKEVLNNSSFHPSTVSIYSNDGHLILKKGIRQYQNVVHHPNERNIGGIEAVIPEHYRGTKLTIVANLAFQYNSGSGIVPAGEFTDVKKEVLFK</sequence>
<comment type="caution">
    <text evidence="1">The sequence shown here is derived from an EMBL/GenBank/DDBJ whole genome shotgun (WGS) entry which is preliminary data.</text>
</comment>
<organism evidence="1 2">
    <name type="scientific">Vespertiliibacter pulmonis</name>
    <dbReference type="NCBI Taxonomy" id="1443036"/>
    <lineage>
        <taxon>Bacteria</taxon>
        <taxon>Pseudomonadati</taxon>
        <taxon>Pseudomonadota</taxon>
        <taxon>Gammaproteobacteria</taxon>
        <taxon>Pasteurellales</taxon>
        <taxon>Pasteurellaceae</taxon>
        <taxon>Vespertiliibacter</taxon>
    </lineage>
</organism>
<protein>
    <submittedName>
        <fullName evidence="1">Uncharacterized protein</fullName>
    </submittedName>
</protein>
<evidence type="ECO:0000313" key="2">
    <source>
        <dbReference type="Proteomes" id="UP000281691"/>
    </source>
</evidence>
<dbReference type="AlphaFoldDB" id="A0A3N4VSH0"/>
<evidence type="ECO:0000313" key="1">
    <source>
        <dbReference type="EMBL" id="RPE86052.1"/>
    </source>
</evidence>
<accession>A0A3N4VSH0</accession>
<reference evidence="1 2" key="1">
    <citation type="submission" date="2018-11" db="EMBL/GenBank/DDBJ databases">
        <title>Genomic Encyclopedia of Type Strains, Phase IV (KMG-IV): sequencing the most valuable type-strain genomes for metagenomic binning, comparative biology and taxonomic classification.</title>
        <authorList>
            <person name="Goeker M."/>
        </authorList>
    </citation>
    <scope>NUCLEOTIDE SEQUENCE [LARGE SCALE GENOMIC DNA]</scope>
    <source>
        <strain evidence="1 2">DSM 27238</strain>
    </source>
</reference>
<keyword evidence="2" id="KW-1185">Reference proteome</keyword>
<gene>
    <name evidence="1" type="ORF">EDC46_0443</name>
</gene>
<proteinExistence type="predicted"/>
<dbReference type="Proteomes" id="UP000281691">
    <property type="component" value="Unassembled WGS sequence"/>
</dbReference>
<dbReference type="RefSeq" id="WP_124210613.1">
    <property type="nucleotide sequence ID" value="NZ_CP016615.1"/>
</dbReference>
<dbReference type="EMBL" id="RKQP01000001">
    <property type="protein sequence ID" value="RPE86052.1"/>
    <property type="molecule type" value="Genomic_DNA"/>
</dbReference>